<feature type="compositionally biased region" description="Polar residues" evidence="1">
    <location>
        <begin position="1"/>
        <end position="21"/>
    </location>
</feature>
<gene>
    <name evidence="2" type="ORF">OPV22_012253</name>
</gene>
<dbReference type="PANTHER" id="PTHR33070:SF120">
    <property type="entry name" value="EXPRESSED PROTEIN"/>
    <property type="match status" value="1"/>
</dbReference>
<dbReference type="PANTHER" id="PTHR33070">
    <property type="entry name" value="OS06G0725500 PROTEIN"/>
    <property type="match status" value="1"/>
</dbReference>
<dbReference type="GO" id="GO:0048367">
    <property type="term" value="P:shoot system development"/>
    <property type="evidence" value="ECO:0007669"/>
    <property type="project" value="InterPro"/>
</dbReference>
<comment type="caution">
    <text evidence="2">The sequence shown here is derived from an EMBL/GenBank/DDBJ whole genome shotgun (WGS) entry which is preliminary data.</text>
</comment>
<dbReference type="Pfam" id="PF03087">
    <property type="entry name" value="BPS1"/>
    <property type="match status" value="1"/>
</dbReference>
<feature type="region of interest" description="Disordered" evidence="1">
    <location>
        <begin position="1"/>
        <end position="25"/>
    </location>
</feature>
<reference evidence="2 3" key="1">
    <citation type="submission" date="2022-12" db="EMBL/GenBank/DDBJ databases">
        <title>Chromosome-scale assembly of the Ensete ventricosum genome.</title>
        <authorList>
            <person name="Dussert Y."/>
            <person name="Stocks J."/>
            <person name="Wendawek A."/>
            <person name="Woldeyes F."/>
            <person name="Nichols R.A."/>
            <person name="Borrell J.S."/>
        </authorList>
    </citation>
    <scope>NUCLEOTIDE SEQUENCE [LARGE SCALE GENOMIC DNA]</scope>
    <source>
        <strain evidence="3">cv. Maze</strain>
        <tissue evidence="2">Seeds</tissue>
    </source>
</reference>
<protein>
    <recommendedName>
        <fullName evidence="4">Syntaxin N-terminal domain-containing protein</fullName>
    </recommendedName>
</protein>
<keyword evidence="3" id="KW-1185">Reference proteome</keyword>
<dbReference type="GO" id="GO:0048364">
    <property type="term" value="P:root development"/>
    <property type="evidence" value="ECO:0007669"/>
    <property type="project" value="InterPro"/>
</dbReference>
<organism evidence="2 3">
    <name type="scientific">Ensete ventricosum</name>
    <name type="common">Abyssinian banana</name>
    <name type="synonym">Musa ensete</name>
    <dbReference type="NCBI Taxonomy" id="4639"/>
    <lineage>
        <taxon>Eukaryota</taxon>
        <taxon>Viridiplantae</taxon>
        <taxon>Streptophyta</taxon>
        <taxon>Embryophyta</taxon>
        <taxon>Tracheophyta</taxon>
        <taxon>Spermatophyta</taxon>
        <taxon>Magnoliopsida</taxon>
        <taxon>Liliopsida</taxon>
        <taxon>Zingiberales</taxon>
        <taxon>Musaceae</taxon>
        <taxon>Ensete</taxon>
    </lineage>
</organism>
<evidence type="ECO:0000256" key="1">
    <source>
        <dbReference type="SAM" id="MobiDB-lite"/>
    </source>
</evidence>
<evidence type="ECO:0008006" key="4">
    <source>
        <dbReference type="Google" id="ProtNLM"/>
    </source>
</evidence>
<name>A0AAV8R2P3_ENSVE</name>
<evidence type="ECO:0000313" key="2">
    <source>
        <dbReference type="EMBL" id="KAJ8490532.1"/>
    </source>
</evidence>
<sequence>MAESATAANQPWHTRSISLPSRSPPAALRVEEELRKLRSSMASPSSTPEKMCDGLRRLEGVYESINQQIVTQPLQRRWVEEERDGSIRLLDVCSALKDCSTAMREHVRGLQLALRKNDEAAIVSKVSDYARFGRKAEKEMRNRFRSLKRTEDRRIDEHDDLPTAIRVLMEAKVITVALLRLASSFLSMQTRRPRSSRWSFVSKALSKRKVASEEEGHEGVGSLDCIWCKDVDGERAGRAQSRRQLQRLDVSMEGFESALECLFRQLIQTRVSLLNMLSS</sequence>
<evidence type="ECO:0000313" key="3">
    <source>
        <dbReference type="Proteomes" id="UP001222027"/>
    </source>
</evidence>
<dbReference type="EMBL" id="JAQQAF010000004">
    <property type="protein sequence ID" value="KAJ8490532.1"/>
    <property type="molecule type" value="Genomic_DNA"/>
</dbReference>
<accession>A0AAV8R2P3</accession>
<dbReference type="InterPro" id="IPR004320">
    <property type="entry name" value="BPS1_pln"/>
</dbReference>
<dbReference type="Proteomes" id="UP001222027">
    <property type="component" value="Unassembled WGS sequence"/>
</dbReference>
<dbReference type="AlphaFoldDB" id="A0AAV8R2P3"/>
<proteinExistence type="predicted"/>